<evidence type="ECO:0000313" key="8">
    <source>
        <dbReference type="Proteomes" id="UP000664417"/>
    </source>
</evidence>
<dbReference type="EMBL" id="JAFREP010000014">
    <property type="protein sequence ID" value="MBO1319818.1"/>
    <property type="molecule type" value="Genomic_DNA"/>
</dbReference>
<dbReference type="PROSITE" id="PS51198">
    <property type="entry name" value="UVRD_HELICASE_ATP_BIND"/>
    <property type="match status" value="1"/>
</dbReference>
<dbReference type="GO" id="GO:0005524">
    <property type="term" value="F:ATP binding"/>
    <property type="evidence" value="ECO:0007669"/>
    <property type="project" value="UniProtKB-UniRule"/>
</dbReference>
<keyword evidence="2 5" id="KW-0378">Hydrolase</keyword>
<accession>A0A8J7U2Y9</accession>
<dbReference type="GO" id="GO:0140097">
    <property type="term" value="F:catalytic activity, acting on DNA"/>
    <property type="evidence" value="ECO:0007669"/>
    <property type="project" value="UniProtKB-ARBA"/>
</dbReference>
<sequence length="1261" mass="145345">MIQVLINDTVKHYFLKLAPPQRKRLRAKFEYLENGLWDSGLKVKKLKGTSSKTVLEGRLDRGNRIIFTLGREQQAEGDVTLVYVWGVVVHDDIDKKARVVVPDNVPFLKFNQYQEELFESVVLDDLDADYFTQETIADPIDQDAAGQRWHPLGEPEWQRLAKYSHDDFELFLHLTPDQNDILRTPPPLLVSGTAGSGKTTLAVYYLFKSVMRHQKKLFVTYNRYLCDYSRRLYESLLNERDDVADWTPPRFETFKNLCLEIAAEGKQRFPRDKEMDFRRFRRLFPNSPHAAKYEATLVWEEIRAIIKGALPHTNLKLFHATHQRLQGGSLSQADCHQLKLQFHQFARLESAQPIEKAVQKAFKQDLTTFARQLEHHVAATPERVQTVLHACLQFFHKEPQQARRRYLTPFEYESIGRKKAPSFPFDRKQIYAMFDWYQDLLDREGYWDELDLAREVGALLNANEDDRFRFDFVIGDEIQDLTDIQHELLFSWVRNPYNQFLCGDTKQIINPSGFRWEELRRHFFDRDLKVPDPRFLSLNFRSSGAIVEIANTLLHLKQKLLGVRKSELAEDWKFKGRPTLLIRGLSPGRVLQSVAATGANRTILVRNQAEKEKLQKKLDTELVFTISEAKGLEFDTVLLWGFANDSTARDLWGLILKDELEDLPEARIRHDINLLYVGITRARGDLLIYDGEAGSVIWNDPLFARKLVATDDAAFIDTIWNVTTTPEAWRSQGRYFLERGHYRAARECFKNADDQDGFLTASALHYQEEERWEHAAEAFAEVGRSAEAAANFERAEQPVRAMPLYEAVGDEAGVKRCRVAVALGTNRFHEAAMLLLELDQVAEAAALYVRAKAYREAAELYRDRLDRPEQAAVYFEKGSLFAEAAAMFEAGGNRASAAQNYYRAERHTDAERLFRALGDTKGLIRVYQKTKQVEPLLDIFAVKNDFKAAYQAVQHLDEAERIALGRAALAQDRAFAAAILLDETDDHVAAGDAFMLLKNYDEAADHFREAGDFRRLVDALIPIDLAAALRTLPKLSEADLAAVKVHDLLSILCVNDPKACEAVSGEWLAAKRDDLALIGYEAIGDHGRQGIIHANYQRWDQMRQAWLQMPLYQLPRAYTESLVFDKLPIFFRFLINDYNFGYHTNQEYNITLNYAEHGDLFDALHDWLDRSGDPRLRRKWRDILYQHGRDQELWTDFLRHTLMLGEHDDAAAYLQTLIEDQPKLKNTYYEKLVSIASKLRKANPDDPLVAAWERLIASLDL</sequence>
<dbReference type="InterPro" id="IPR011990">
    <property type="entry name" value="TPR-like_helical_dom_sf"/>
</dbReference>
<dbReference type="Gene3D" id="1.10.10.160">
    <property type="match status" value="1"/>
</dbReference>
<gene>
    <name evidence="7" type="ORF">J3U88_15185</name>
</gene>
<dbReference type="SUPFAM" id="SSF48452">
    <property type="entry name" value="TPR-like"/>
    <property type="match status" value="1"/>
</dbReference>
<dbReference type="GO" id="GO:0016787">
    <property type="term" value="F:hydrolase activity"/>
    <property type="evidence" value="ECO:0007669"/>
    <property type="project" value="UniProtKB-UniRule"/>
</dbReference>
<evidence type="ECO:0000256" key="5">
    <source>
        <dbReference type="PROSITE-ProRule" id="PRU00560"/>
    </source>
</evidence>
<dbReference type="Gene3D" id="1.25.40.470">
    <property type="match status" value="1"/>
</dbReference>
<dbReference type="InterPro" id="IPR014017">
    <property type="entry name" value="DNA_helicase_UvrD-like_C"/>
</dbReference>
<keyword evidence="3 5" id="KW-0347">Helicase</keyword>
<evidence type="ECO:0000256" key="2">
    <source>
        <dbReference type="ARBA" id="ARBA00022801"/>
    </source>
</evidence>
<name>A0A8J7U2Y9_9BACT</name>
<reference evidence="7" key="1">
    <citation type="submission" date="2021-03" db="EMBL/GenBank/DDBJ databases">
        <authorList>
            <person name="Wang G."/>
        </authorList>
    </citation>
    <scope>NUCLEOTIDE SEQUENCE</scope>
    <source>
        <strain evidence="7">KCTC 12899</strain>
    </source>
</reference>
<dbReference type="AlphaFoldDB" id="A0A8J7U2Y9"/>
<dbReference type="InterPro" id="IPR039904">
    <property type="entry name" value="TRANK1"/>
</dbReference>
<evidence type="ECO:0000256" key="1">
    <source>
        <dbReference type="ARBA" id="ARBA00022741"/>
    </source>
</evidence>
<dbReference type="InterPro" id="IPR013986">
    <property type="entry name" value="DExx_box_DNA_helicase_dom_sf"/>
</dbReference>
<dbReference type="RefSeq" id="WP_207859722.1">
    <property type="nucleotide sequence ID" value="NZ_JAFREP010000014.1"/>
</dbReference>
<dbReference type="Pfam" id="PF00580">
    <property type="entry name" value="UvrD-helicase"/>
    <property type="match status" value="1"/>
</dbReference>
<dbReference type="Gene3D" id="3.40.50.300">
    <property type="entry name" value="P-loop containing nucleotide triphosphate hydrolases"/>
    <property type="match status" value="3"/>
</dbReference>
<dbReference type="PANTHER" id="PTHR21529">
    <property type="entry name" value="MAMMARY TURMOR VIRUS RECEPTOR HOMOLOG 1, 2 MTVR1, 2"/>
    <property type="match status" value="1"/>
</dbReference>
<evidence type="ECO:0000259" key="6">
    <source>
        <dbReference type="PROSITE" id="PS51198"/>
    </source>
</evidence>
<keyword evidence="4 5" id="KW-0067">ATP-binding</keyword>
<dbReference type="Proteomes" id="UP000664417">
    <property type="component" value="Unassembled WGS sequence"/>
</dbReference>
<dbReference type="SUPFAM" id="SSF52540">
    <property type="entry name" value="P-loop containing nucleoside triphosphate hydrolases"/>
    <property type="match status" value="1"/>
</dbReference>
<proteinExistence type="predicted"/>
<evidence type="ECO:0000313" key="7">
    <source>
        <dbReference type="EMBL" id="MBO1319818.1"/>
    </source>
</evidence>
<feature type="binding site" evidence="5">
    <location>
        <begin position="192"/>
        <end position="199"/>
    </location>
    <ligand>
        <name>ATP</name>
        <dbReference type="ChEBI" id="CHEBI:30616"/>
    </ligand>
</feature>
<protein>
    <submittedName>
        <fullName evidence="7">DEAD/DEAH box helicase</fullName>
    </submittedName>
</protein>
<dbReference type="PANTHER" id="PTHR21529:SF4">
    <property type="entry name" value="TPR AND ANKYRIN REPEAT-CONTAINING PROTEIN 1"/>
    <property type="match status" value="1"/>
</dbReference>
<feature type="domain" description="UvrD-like helicase ATP-binding" evidence="6">
    <location>
        <begin position="171"/>
        <end position="543"/>
    </location>
</feature>
<evidence type="ECO:0000256" key="3">
    <source>
        <dbReference type="ARBA" id="ARBA00022806"/>
    </source>
</evidence>
<evidence type="ECO:0000256" key="4">
    <source>
        <dbReference type="ARBA" id="ARBA00022840"/>
    </source>
</evidence>
<comment type="caution">
    <text evidence="7">The sequence shown here is derived from an EMBL/GenBank/DDBJ whole genome shotgun (WGS) entry which is preliminary data.</text>
</comment>
<organism evidence="7 8">
    <name type="scientific">Acanthopleuribacter pedis</name>
    <dbReference type="NCBI Taxonomy" id="442870"/>
    <lineage>
        <taxon>Bacteria</taxon>
        <taxon>Pseudomonadati</taxon>
        <taxon>Acidobacteriota</taxon>
        <taxon>Holophagae</taxon>
        <taxon>Acanthopleuribacterales</taxon>
        <taxon>Acanthopleuribacteraceae</taxon>
        <taxon>Acanthopleuribacter</taxon>
    </lineage>
</organism>
<dbReference type="InterPro" id="IPR014016">
    <property type="entry name" value="UvrD-like_ATP-bd"/>
</dbReference>
<dbReference type="Pfam" id="PF13361">
    <property type="entry name" value="UvrD_C"/>
    <property type="match status" value="1"/>
</dbReference>
<keyword evidence="8" id="KW-1185">Reference proteome</keyword>
<dbReference type="GO" id="GO:0004386">
    <property type="term" value="F:helicase activity"/>
    <property type="evidence" value="ECO:0007669"/>
    <property type="project" value="UniProtKB-UniRule"/>
</dbReference>
<keyword evidence="1 5" id="KW-0547">Nucleotide-binding</keyword>
<dbReference type="InterPro" id="IPR027417">
    <property type="entry name" value="P-loop_NTPase"/>
</dbReference>